<proteinExistence type="predicted"/>
<organism evidence="2 3">
    <name type="scientific">Clostridium botulinum</name>
    <dbReference type="NCBI Taxonomy" id="1491"/>
    <lineage>
        <taxon>Bacteria</taxon>
        <taxon>Bacillati</taxon>
        <taxon>Bacillota</taxon>
        <taxon>Clostridia</taxon>
        <taxon>Eubacteriales</taxon>
        <taxon>Clostridiaceae</taxon>
        <taxon>Clostridium</taxon>
    </lineage>
</organism>
<reference evidence="2 3" key="1">
    <citation type="journal article" date="2014" name="J. Infect. Dis.">
        <title>Molecular characterization of a novel botulinum neurotoxin type H gene.</title>
        <authorList>
            <person name="Dover N."/>
            <person name="Barash J.R."/>
            <person name="Hill K.K."/>
            <person name="Xie G."/>
            <person name="Arnon S.S."/>
        </authorList>
    </citation>
    <scope>NUCLEOTIDE SEQUENCE [LARGE SCALE GENOMIC DNA]</scope>
    <source>
        <strain evidence="2 3">IBCA10-7060</strain>
    </source>
</reference>
<dbReference type="EMBL" id="CP069280">
    <property type="protein sequence ID" value="QRI54031.1"/>
    <property type="molecule type" value="Genomic_DNA"/>
</dbReference>
<dbReference type="InterPro" id="IPR038148">
    <property type="entry name" value="Tn1545/Tn916_Xis"/>
</dbReference>
<dbReference type="Pfam" id="PF12728">
    <property type="entry name" value="HTH_17"/>
    <property type="match status" value="1"/>
</dbReference>
<dbReference type="Proteomes" id="UP000663464">
    <property type="component" value="Chromosome"/>
</dbReference>
<dbReference type="InterPro" id="IPR041657">
    <property type="entry name" value="HTH_17"/>
</dbReference>
<sequence>MEFTKESLKEIFKESIIEILDKKKGKVTITIDECASYTGIGRNKILELAHSKKSDFPCFRVGARFLINKPQLDEWLKKISEEKTVL</sequence>
<dbReference type="GO" id="GO:0003677">
    <property type="term" value="F:DNA binding"/>
    <property type="evidence" value="ECO:0007669"/>
    <property type="project" value="UniProtKB-KW"/>
</dbReference>
<evidence type="ECO:0000259" key="1">
    <source>
        <dbReference type="Pfam" id="PF12728"/>
    </source>
</evidence>
<name>A0ABD7CLP2_CLOBO</name>
<gene>
    <name evidence="2" type="ORF">JQS73_02605</name>
</gene>
<feature type="domain" description="Helix-turn-helix" evidence="1">
    <location>
        <begin position="30"/>
        <end position="78"/>
    </location>
</feature>
<keyword evidence="2" id="KW-0238">DNA-binding</keyword>
<dbReference type="NCBIfam" id="TIGR01764">
    <property type="entry name" value="excise"/>
    <property type="match status" value="1"/>
</dbReference>
<dbReference type="Gene3D" id="3.90.105.50">
    <property type="match status" value="1"/>
</dbReference>
<dbReference type="RefSeq" id="WP_041348936.1">
    <property type="nucleotide sequence ID" value="NZ_CP069280.1"/>
</dbReference>
<evidence type="ECO:0000313" key="2">
    <source>
        <dbReference type="EMBL" id="QRI54031.1"/>
    </source>
</evidence>
<accession>A0ABD7CLP2</accession>
<dbReference type="AlphaFoldDB" id="A0ABD7CLP2"/>
<dbReference type="InterPro" id="IPR010093">
    <property type="entry name" value="SinI_DNA-bd"/>
</dbReference>
<protein>
    <submittedName>
        <fullName evidence="2">Excisionase family DNA-binding protein</fullName>
    </submittedName>
</protein>
<evidence type="ECO:0000313" key="3">
    <source>
        <dbReference type="Proteomes" id="UP000663464"/>
    </source>
</evidence>